<dbReference type="STRING" id="871968.DESME_15330"/>
<dbReference type="GO" id="GO:0016020">
    <property type="term" value="C:membrane"/>
    <property type="evidence" value="ECO:0007669"/>
    <property type="project" value="InterPro"/>
</dbReference>
<accession>W0EBL8</accession>
<evidence type="ECO:0000313" key="9">
    <source>
        <dbReference type="Proteomes" id="UP000010847"/>
    </source>
</evidence>
<evidence type="ECO:0000256" key="3">
    <source>
        <dbReference type="ARBA" id="ARBA00022729"/>
    </source>
</evidence>
<dbReference type="GO" id="GO:0015276">
    <property type="term" value="F:ligand-gated monoatomic ion channel activity"/>
    <property type="evidence" value="ECO:0007669"/>
    <property type="project" value="InterPro"/>
</dbReference>
<gene>
    <name evidence="8" type="ORF">DESME_15330</name>
</gene>
<dbReference type="HOGENOM" id="CLU_019602_18_2_9"/>
<evidence type="ECO:0000259" key="6">
    <source>
        <dbReference type="SMART" id="SM00062"/>
    </source>
</evidence>
<dbReference type="PROSITE" id="PS01039">
    <property type="entry name" value="SBP_BACTERIAL_3"/>
    <property type="match status" value="1"/>
</dbReference>
<feature type="signal peptide" evidence="5">
    <location>
        <begin position="1"/>
        <end position="23"/>
    </location>
</feature>
<protein>
    <submittedName>
        <fullName evidence="8">ABC transporter substrate-binding protein</fullName>
    </submittedName>
</protein>
<keyword evidence="9" id="KW-1185">Reference proteome</keyword>
<dbReference type="AlphaFoldDB" id="W0EBL8"/>
<dbReference type="SMART" id="SM00079">
    <property type="entry name" value="PBPe"/>
    <property type="match status" value="1"/>
</dbReference>
<dbReference type="CDD" id="cd13624">
    <property type="entry name" value="PBP2_Arg_Lys_His"/>
    <property type="match status" value="1"/>
</dbReference>
<dbReference type="PANTHER" id="PTHR35936:SF17">
    <property type="entry name" value="ARGININE-BINDING EXTRACELLULAR PROTEIN ARTP"/>
    <property type="match status" value="1"/>
</dbReference>
<proteinExistence type="inferred from homology"/>
<reference evidence="8 9" key="1">
    <citation type="submission" date="2013-12" db="EMBL/GenBank/DDBJ databases">
        <authorList>
            <consortium name="DOE Joint Genome Institute"/>
            <person name="Smidt H."/>
            <person name="Huntemann M."/>
            <person name="Han J."/>
            <person name="Chen A."/>
            <person name="Kyrpides N."/>
            <person name="Mavromatis K."/>
            <person name="Markowitz V."/>
            <person name="Palaniappan K."/>
            <person name="Ivanova N."/>
            <person name="Schaumberg A."/>
            <person name="Pati A."/>
            <person name="Liolios K."/>
            <person name="Nordberg H.P."/>
            <person name="Cantor M.N."/>
            <person name="Hua S.X."/>
            <person name="Woyke T."/>
        </authorList>
    </citation>
    <scope>NUCLEOTIDE SEQUENCE [LARGE SCALE GENOMIC DNA]</scope>
    <source>
        <strain evidence="9">DSM 15288</strain>
    </source>
</reference>
<dbReference type="Proteomes" id="UP000010847">
    <property type="component" value="Chromosome"/>
</dbReference>
<evidence type="ECO:0000256" key="5">
    <source>
        <dbReference type="SAM" id="SignalP"/>
    </source>
</evidence>
<dbReference type="OrthoDB" id="9774451at2"/>
<dbReference type="PANTHER" id="PTHR35936">
    <property type="entry name" value="MEMBRANE-BOUND LYTIC MUREIN TRANSGLYCOSYLASE F"/>
    <property type="match status" value="1"/>
</dbReference>
<dbReference type="EMBL" id="CP007032">
    <property type="protein sequence ID" value="AHF08245.1"/>
    <property type="molecule type" value="Genomic_DNA"/>
</dbReference>
<dbReference type="InterPro" id="IPR018313">
    <property type="entry name" value="SBP_3_CS"/>
</dbReference>
<evidence type="ECO:0000313" key="8">
    <source>
        <dbReference type="EMBL" id="AHF08245.1"/>
    </source>
</evidence>
<sequence>MFKKGLKVALASLVILSVGLAGCGNTSTAPDASKQAAKTDSAKALKVGTDPTFAPFEFVDDKNNTTGFDIDLMKAIADDMGYTVQYENSAFDGLVTSLQAGNYDAVIAAMTITPDRQASVDFSEKYLMAEQFIAVKKGSPIKTAADLKGKKVGVQSGTTGQTVAEAMGITPMKYDAIPDAMNDLLNGGVDAVVADSPVVLYFIKQNPNFNIQYVNGDFSKEYYGIAVKKGNNELKDKINASLKKLQDSGKYNDIYKKWFNVDAPAIK</sequence>
<comment type="subcellular location">
    <subcellularLocation>
        <location evidence="1">Cell envelope</location>
    </subcellularLocation>
</comment>
<dbReference type="eggNOG" id="COG0834">
    <property type="taxonomic scope" value="Bacteria"/>
</dbReference>
<organism evidence="8 9">
    <name type="scientific">Desulfitobacterium metallireducens DSM 15288</name>
    <dbReference type="NCBI Taxonomy" id="871968"/>
    <lineage>
        <taxon>Bacteria</taxon>
        <taxon>Bacillati</taxon>
        <taxon>Bacillota</taxon>
        <taxon>Clostridia</taxon>
        <taxon>Eubacteriales</taxon>
        <taxon>Desulfitobacteriaceae</taxon>
        <taxon>Desulfitobacterium</taxon>
    </lineage>
</organism>
<name>W0EBL8_9FIRM</name>
<dbReference type="Pfam" id="PF00497">
    <property type="entry name" value="SBP_bac_3"/>
    <property type="match status" value="1"/>
</dbReference>
<dbReference type="GO" id="GO:0030313">
    <property type="term" value="C:cell envelope"/>
    <property type="evidence" value="ECO:0007669"/>
    <property type="project" value="UniProtKB-SubCell"/>
</dbReference>
<dbReference type="Gene3D" id="3.40.190.10">
    <property type="entry name" value="Periplasmic binding protein-like II"/>
    <property type="match status" value="2"/>
</dbReference>
<dbReference type="InterPro" id="IPR001638">
    <property type="entry name" value="Solute-binding_3/MltF_N"/>
</dbReference>
<feature type="domain" description="Solute-binding protein family 3/N-terminal" evidence="6">
    <location>
        <begin position="44"/>
        <end position="262"/>
    </location>
</feature>
<dbReference type="InterPro" id="IPR001320">
    <property type="entry name" value="Iontro_rcpt_C"/>
</dbReference>
<keyword evidence="3 5" id="KW-0732">Signal</keyword>
<dbReference type="SMART" id="SM00062">
    <property type="entry name" value="PBPb"/>
    <property type="match status" value="1"/>
</dbReference>
<evidence type="ECO:0000259" key="7">
    <source>
        <dbReference type="SMART" id="SM00079"/>
    </source>
</evidence>
<dbReference type="RefSeq" id="WP_006716852.1">
    <property type="nucleotide sequence ID" value="NZ_CP007032.1"/>
</dbReference>
<dbReference type="PROSITE" id="PS51257">
    <property type="entry name" value="PROKAR_LIPOPROTEIN"/>
    <property type="match status" value="1"/>
</dbReference>
<feature type="chain" id="PRO_5038565557" evidence="5">
    <location>
        <begin position="24"/>
        <end position="267"/>
    </location>
</feature>
<evidence type="ECO:0000256" key="1">
    <source>
        <dbReference type="ARBA" id="ARBA00004196"/>
    </source>
</evidence>
<evidence type="ECO:0000256" key="2">
    <source>
        <dbReference type="ARBA" id="ARBA00010333"/>
    </source>
</evidence>
<evidence type="ECO:0000256" key="4">
    <source>
        <dbReference type="RuleBase" id="RU003744"/>
    </source>
</evidence>
<comment type="similarity">
    <text evidence="2 4">Belongs to the bacterial solute-binding protein 3 family.</text>
</comment>
<feature type="domain" description="Ionotropic glutamate receptor C-terminal" evidence="7">
    <location>
        <begin position="44"/>
        <end position="261"/>
    </location>
</feature>
<dbReference type="SUPFAM" id="SSF53850">
    <property type="entry name" value="Periplasmic binding protein-like II"/>
    <property type="match status" value="1"/>
</dbReference>
<dbReference type="KEGG" id="dmt:DESME_15330"/>